<sequence>MTYDRFNPEWRQNILLAFYECKYGCVTNEEWELLCEPYKTYKDFYDNIMYLVDHGLLDISECPRSGSMDSQNAGMPIALVPEWIRITNRGIDFLRADGGLSAILNVNIIKFHDDTLEALTSYIERLNVSDAEKSTLKNELKKLPVDGLRHVMTKAIDTALTNPGEILKVIYAALGQG</sequence>
<evidence type="ECO:0000313" key="1">
    <source>
        <dbReference type="EMBL" id="HAT3807582.1"/>
    </source>
</evidence>
<accession>A0AAN5MC25</accession>
<protein>
    <submittedName>
        <fullName evidence="1">Uncharacterized protein</fullName>
    </submittedName>
</protein>
<evidence type="ECO:0000313" key="2">
    <source>
        <dbReference type="Proteomes" id="UP000865968"/>
    </source>
</evidence>
<comment type="caution">
    <text evidence="1">The sequence shown here is derived from an EMBL/GenBank/DDBJ whole genome shotgun (WGS) entry which is preliminary data.</text>
</comment>
<proteinExistence type="predicted"/>
<dbReference type="AlphaFoldDB" id="A0AAN5MC25"/>
<dbReference type="EMBL" id="DACSWI010000001">
    <property type="protein sequence ID" value="HAT3807582.1"/>
    <property type="molecule type" value="Genomic_DNA"/>
</dbReference>
<organism evidence="1 2">
    <name type="scientific">Morganella morganii</name>
    <name type="common">Proteus morganii</name>
    <dbReference type="NCBI Taxonomy" id="582"/>
    <lineage>
        <taxon>Bacteria</taxon>
        <taxon>Pseudomonadati</taxon>
        <taxon>Pseudomonadota</taxon>
        <taxon>Gammaproteobacteria</taxon>
        <taxon>Enterobacterales</taxon>
        <taxon>Morganellaceae</taxon>
        <taxon>Morganella</taxon>
    </lineage>
</organism>
<gene>
    <name evidence="1" type="ORF">I8608_000373</name>
</gene>
<name>A0AAN5MC25_MORMO</name>
<reference evidence="1" key="1">
    <citation type="journal article" date="2018" name="Genome Biol.">
        <title>SKESA: strategic k-mer extension for scrupulous assemblies.</title>
        <authorList>
            <person name="Souvorov A."/>
            <person name="Agarwala R."/>
            <person name="Lipman D.J."/>
        </authorList>
    </citation>
    <scope>NUCLEOTIDE SEQUENCE</scope>
    <source>
        <strain evidence="1">Morganella morganii ARLG-3209</strain>
    </source>
</reference>
<reference evidence="1" key="2">
    <citation type="submission" date="2020-10" db="EMBL/GenBank/DDBJ databases">
        <authorList>
            <consortium name="NCBI Pathogen Detection Project"/>
        </authorList>
    </citation>
    <scope>NUCLEOTIDE SEQUENCE</scope>
    <source>
        <strain evidence="1">Morganella morganii ARLG-3209</strain>
    </source>
</reference>
<dbReference type="Proteomes" id="UP000865968">
    <property type="component" value="Unassembled WGS sequence"/>
</dbReference>